<protein>
    <submittedName>
        <fullName evidence="5">Tubulin-folding cofactor d</fullName>
    </submittedName>
</protein>
<dbReference type="GO" id="GO:0005096">
    <property type="term" value="F:GTPase activator activity"/>
    <property type="evidence" value="ECO:0007669"/>
    <property type="project" value="InterPro"/>
</dbReference>
<sequence>MYINWAGLFTRGSTFVSSVRPEARSVSTYTEKAVSAIQAMNDEFYNAATGTWDNAWWSSANVVTTLADFVTLELEEANKLNIGGILATTYTNAQKTTVHTMKTMTDGVVTSAYCLDSDSGCMMKRSFLGKRGFDNFLNEFYDDEGWWALAWIRASDATGDQQYLEAAIDIFNDMQTGTGTKCGGIRWKKEGEEGSGYVNAIANELYLMTAASLARRVPNNGTYLEIAKKQWNWFQDSGMINKDGLINDGLTDDCKNNGLQTWSYNQGVVLGGLVELALATGDDNYTKKAHKIAHAAIEHLSNSDGILIETDDCEHKDGHCGVDGQQFKGIFIRNLRYLHTISPKALYRRFITKNAISIWRNGRSDDNLLGVAWAGPYVRATGPSHSSALDAIVAAIANSAQLPTFLVVADVNGMDAPEADVDIKLQKISADLLEDFDRSLPHFLWKPDGYGGTVVRSRVRAKEIFRLTNSILDQFQELPQLLDPYLPKWIPLLSEVFLKHLQTRHRGKTLSSRSKLLVSVEFAICKILYTFCKIRGEKVIVRFLNVEAKYLELLLIAIEESEQASADDVTLGKWSWEERYVVLLWLSHLLLAPFDLSTISSVDLQDVTAPDIPGMVWPENLPAITVRMIPLAIKYLSTPGKERDAAKALLVRMAIRRDMQQLGVLKSLIDWSLASIRPRKDQPLQTTYFCLGVLSFLAGVLRASSDTSDMNPYLSTIFYAIHAISVGEDELSKTIISFALARKMILKVIRSVVVLRLRQPQDTASTELTETAIGYLLESVSDNDTPVRLAASKSLSIITLKLDPDMASQVVEVVLESLNRNVLWTKPAGGKPVRDLSAVNNLEWHGLMLTLSHLLYRRSPPTEQLSDIIHALLLGLSFVQRSMAGGSIGTNVRDAACFGIWALARRYTSDELLAVPTHSVFAAKAHPETSSIIQVLGTELVVTASLDSAGNIRRGASAALQELIGRHPDTVEQGIWVVQTVDYHSVARRSRAIEEVAVNATRLSSQYGEAIINTLLGWRGIGDLDAGSRRVTGAAFGVLTYELSDLKTGDSLARFKTTVQLLTERLKSLQPRQVEERHGLLLCFAAVLDKFPALLQTDSVQDNSSLIDDILSTVSGLLENLQSTAYRKPELLAEAASRLVVSALPVMQTAVLGVSPELAIRPGQELVQPDNTAEYTSLVPELDSCNKDQSATVVRLVSALRAIVPTWLNRSEQETIEPTASASLVLLLFSSPTERRALISECAETVERRPTSRTAAHGNGYFSALIIAQPLVDSSEDMACQALLERWAWDTEIDTRVAILQSLTRSSILHKKPLTFLQLIGEGLNDYTTNARGDIGSHVRVQALRAVRVLWDQLDEVAVESEWVEASVRVLFFSTLRLSAEKLDRVRPEAQAVVALILEKSHTKVFLELTFSSKVYFHSLLNLHTGPYLRPLLHEVAKEDTGRWMAELMAGFVGSADTGNEDLIIASRAALSNFCQASHDNLDLVCHSLLQNLKTRQGQDRVVVPTLEVIAFLFHVQLFQKSTVDLRSLCSQTQKAGYKTGNVRKLEACIKVYAGVASMLGQGGAEPGAQEARKRLGALLHHPWPKVRTMVVDGLWGVLGGQKETADKLTGVDWGQAGKSQIKTAVEELRLC</sequence>
<organism evidence="5 6">
    <name type="scientific">Fusarium langsethiae</name>
    <dbReference type="NCBI Taxonomy" id="179993"/>
    <lineage>
        <taxon>Eukaryota</taxon>
        <taxon>Fungi</taxon>
        <taxon>Dikarya</taxon>
        <taxon>Ascomycota</taxon>
        <taxon>Pezizomycotina</taxon>
        <taxon>Sordariomycetes</taxon>
        <taxon>Hypocreomycetidae</taxon>
        <taxon>Hypocreales</taxon>
        <taxon>Nectriaceae</taxon>
        <taxon>Fusarium</taxon>
    </lineage>
</organism>
<evidence type="ECO:0000259" key="3">
    <source>
        <dbReference type="Pfam" id="PF12612"/>
    </source>
</evidence>
<evidence type="ECO:0000313" key="5">
    <source>
        <dbReference type="EMBL" id="KPA39932.1"/>
    </source>
</evidence>
<feature type="domain" description="Tubulin-folding cofactor D C-terminal" evidence="3">
    <location>
        <begin position="1375"/>
        <end position="1545"/>
    </location>
</feature>
<dbReference type="GO" id="GO:0048487">
    <property type="term" value="F:beta-tubulin binding"/>
    <property type="evidence" value="ECO:0007669"/>
    <property type="project" value="InterPro"/>
</dbReference>
<dbReference type="PROSITE" id="PS50077">
    <property type="entry name" value="HEAT_REPEAT"/>
    <property type="match status" value="1"/>
</dbReference>
<dbReference type="GO" id="GO:0000226">
    <property type="term" value="P:microtubule cytoskeleton organization"/>
    <property type="evidence" value="ECO:0007669"/>
    <property type="project" value="TreeGrafter"/>
</dbReference>
<keyword evidence="1" id="KW-0143">Chaperone</keyword>
<dbReference type="InterPro" id="IPR033162">
    <property type="entry name" value="TBCD"/>
</dbReference>
<keyword evidence="6" id="KW-1185">Reference proteome</keyword>
<feature type="repeat" description="HEAT" evidence="2">
    <location>
        <begin position="772"/>
        <end position="809"/>
    </location>
</feature>
<comment type="caution">
    <text evidence="5">The sequence shown here is derived from an EMBL/GenBank/DDBJ whole genome shotgun (WGS) entry which is preliminary data.</text>
</comment>
<dbReference type="PANTHER" id="PTHR12658">
    <property type="entry name" value="BETA-TUBULIN COFACTOR D"/>
    <property type="match status" value="1"/>
</dbReference>
<dbReference type="EMBL" id="JXCE01000161">
    <property type="protein sequence ID" value="KPA39932.1"/>
    <property type="molecule type" value="Genomic_DNA"/>
</dbReference>
<dbReference type="InterPro" id="IPR022577">
    <property type="entry name" value="TBCD_C"/>
</dbReference>
<evidence type="ECO:0000256" key="2">
    <source>
        <dbReference type="PROSITE-ProRule" id="PRU00103"/>
    </source>
</evidence>
<dbReference type="Proteomes" id="UP000037904">
    <property type="component" value="Unassembled WGS sequence"/>
</dbReference>
<dbReference type="Pfam" id="PF25767">
    <property type="entry name" value="ARM_TBCD_2nd"/>
    <property type="match status" value="1"/>
</dbReference>
<dbReference type="Gene3D" id="1.50.10.20">
    <property type="match status" value="1"/>
</dbReference>
<dbReference type="InterPro" id="IPR005198">
    <property type="entry name" value="Glyco_hydro_76"/>
</dbReference>
<dbReference type="GO" id="GO:0007021">
    <property type="term" value="P:tubulin complex assembly"/>
    <property type="evidence" value="ECO:0007669"/>
    <property type="project" value="InterPro"/>
</dbReference>
<dbReference type="InterPro" id="IPR016024">
    <property type="entry name" value="ARM-type_fold"/>
</dbReference>
<name>A0A0M9EUI1_FUSLA</name>
<proteinExistence type="predicted"/>
<dbReference type="SUPFAM" id="SSF48371">
    <property type="entry name" value="ARM repeat"/>
    <property type="match status" value="2"/>
</dbReference>
<dbReference type="InterPro" id="IPR021133">
    <property type="entry name" value="HEAT_type_2"/>
</dbReference>
<dbReference type="OrthoDB" id="10253476at2759"/>
<evidence type="ECO:0000313" key="6">
    <source>
        <dbReference type="Proteomes" id="UP000037904"/>
    </source>
</evidence>
<dbReference type="SUPFAM" id="SSF48208">
    <property type="entry name" value="Six-hairpin glycosidases"/>
    <property type="match status" value="1"/>
</dbReference>
<dbReference type="GO" id="GO:0007023">
    <property type="term" value="P:post-chaperonin tubulin folding pathway"/>
    <property type="evidence" value="ECO:0007669"/>
    <property type="project" value="InterPro"/>
</dbReference>
<evidence type="ECO:0000259" key="4">
    <source>
        <dbReference type="Pfam" id="PF25767"/>
    </source>
</evidence>
<dbReference type="InterPro" id="IPR008928">
    <property type="entry name" value="6-hairpin_glycosidase_sf"/>
</dbReference>
<accession>A0A0M9EUI1</accession>
<dbReference type="InterPro" id="IPR058033">
    <property type="entry name" value="ARM_TBCD_2nd"/>
</dbReference>
<gene>
    <name evidence="5" type="ORF">FLAG1_07190</name>
</gene>
<reference evidence="5 6" key="1">
    <citation type="submission" date="2015-04" db="EMBL/GenBank/DDBJ databases">
        <title>The draft genome sequence of Fusarium langsethiae, a T-2/HT-2 mycotoxin producer.</title>
        <authorList>
            <person name="Lysoe E."/>
            <person name="Divon H.H."/>
            <person name="Terzi V."/>
            <person name="Orru L."/>
            <person name="Lamontanara A."/>
            <person name="Kolseth A.-K."/>
            <person name="Frandsen R.J."/>
            <person name="Nielsen K."/>
            <person name="Thrane U."/>
        </authorList>
    </citation>
    <scope>NUCLEOTIDE SEQUENCE [LARGE SCALE GENOMIC DNA]</scope>
    <source>
        <strain evidence="5 6">Fl201059</strain>
    </source>
</reference>
<feature type="domain" description="Tubulin-folding cofactor D ARM repeats" evidence="4">
    <location>
        <begin position="761"/>
        <end position="975"/>
    </location>
</feature>
<dbReference type="Pfam" id="PF12612">
    <property type="entry name" value="TFCD_C"/>
    <property type="match status" value="1"/>
</dbReference>
<evidence type="ECO:0000256" key="1">
    <source>
        <dbReference type="ARBA" id="ARBA00023186"/>
    </source>
</evidence>
<dbReference type="GO" id="GO:0005975">
    <property type="term" value="P:carbohydrate metabolic process"/>
    <property type="evidence" value="ECO:0007669"/>
    <property type="project" value="InterPro"/>
</dbReference>
<dbReference type="Pfam" id="PF03663">
    <property type="entry name" value="Glyco_hydro_76"/>
    <property type="match status" value="1"/>
</dbReference>
<dbReference type="PANTHER" id="PTHR12658:SF0">
    <property type="entry name" value="TUBULIN-SPECIFIC CHAPERONE D"/>
    <property type="match status" value="1"/>
</dbReference>
<dbReference type="Pfam" id="PF23579">
    <property type="entry name" value="ARM_TBCD"/>
    <property type="match status" value="1"/>
</dbReference>